<dbReference type="Gene3D" id="1.10.1300.10">
    <property type="entry name" value="3'5'-cyclic nucleotide phosphodiesterase, catalytic domain"/>
    <property type="match status" value="1"/>
</dbReference>
<dbReference type="SMART" id="SM00471">
    <property type="entry name" value="HDc"/>
    <property type="match status" value="1"/>
</dbReference>
<dbReference type="InterPro" id="IPR003607">
    <property type="entry name" value="HD/PDEase_dom"/>
</dbReference>
<evidence type="ECO:0000256" key="3">
    <source>
        <dbReference type="PIRSR" id="PIRSR623088-1"/>
    </source>
</evidence>
<evidence type="ECO:0000256" key="5">
    <source>
        <dbReference type="PIRSR" id="PIRSR623088-3"/>
    </source>
</evidence>
<feature type="binding site" evidence="4">
    <location>
        <position position="118"/>
    </location>
    <ligand>
        <name>AMP</name>
        <dbReference type="ChEBI" id="CHEBI:456215"/>
    </ligand>
</feature>
<dbReference type="InterPro" id="IPR036971">
    <property type="entry name" value="PDEase_catalytic_dom_sf"/>
</dbReference>
<dbReference type="Pfam" id="PF00233">
    <property type="entry name" value="PDEase_I"/>
    <property type="match status" value="1"/>
</dbReference>
<dbReference type="PROSITE" id="PS00126">
    <property type="entry name" value="PDEASE_I_1"/>
    <property type="match status" value="1"/>
</dbReference>
<keyword evidence="1 5" id="KW-0479">Metal-binding</keyword>
<dbReference type="GO" id="GO:0004114">
    <property type="term" value="F:3',5'-cyclic-nucleotide phosphodiesterase activity"/>
    <property type="evidence" value="ECO:0007669"/>
    <property type="project" value="InterPro"/>
</dbReference>
<feature type="active site" description="Proton donor" evidence="3">
    <location>
        <position position="75"/>
    </location>
</feature>
<feature type="binding site" evidence="5">
    <location>
        <position position="117"/>
    </location>
    <ligand>
        <name>Zn(2+)</name>
        <dbReference type="ChEBI" id="CHEBI:29105"/>
        <label>1</label>
    </ligand>
</feature>
<reference evidence="7" key="1">
    <citation type="submission" date="2014-05" db="EMBL/GenBank/DDBJ databases">
        <title>The transcriptome of the halophilic microalga Tetraselmis sp. GSL018 isolated from the Great Salt Lake, Utah.</title>
        <authorList>
            <person name="Jinkerson R.E."/>
            <person name="D'Adamo S."/>
            <person name="Posewitz M.C."/>
        </authorList>
    </citation>
    <scope>NUCLEOTIDE SEQUENCE</scope>
    <source>
        <strain evidence="7">GSL018</strain>
    </source>
</reference>
<organism evidence="7">
    <name type="scientific">Tetraselmis sp. GSL018</name>
    <dbReference type="NCBI Taxonomy" id="582737"/>
    <lineage>
        <taxon>Eukaryota</taxon>
        <taxon>Viridiplantae</taxon>
        <taxon>Chlorophyta</taxon>
        <taxon>core chlorophytes</taxon>
        <taxon>Chlorodendrophyceae</taxon>
        <taxon>Chlorodendrales</taxon>
        <taxon>Chlorodendraceae</taxon>
        <taxon>Tetraselmis</taxon>
    </lineage>
</organism>
<dbReference type="PROSITE" id="PS51845">
    <property type="entry name" value="PDEASE_I_2"/>
    <property type="match status" value="1"/>
</dbReference>
<feature type="binding site" evidence="5">
    <location>
        <position position="79"/>
    </location>
    <ligand>
        <name>Zn(2+)</name>
        <dbReference type="ChEBI" id="CHEBI:29105"/>
        <label>1</label>
    </ligand>
</feature>
<dbReference type="GO" id="GO:0046872">
    <property type="term" value="F:metal ion binding"/>
    <property type="evidence" value="ECO:0007669"/>
    <property type="project" value="UniProtKB-KW"/>
</dbReference>
<feature type="binding site" evidence="5">
    <location>
        <position position="220"/>
    </location>
    <ligand>
        <name>Zn(2+)</name>
        <dbReference type="ChEBI" id="CHEBI:29105"/>
        <label>1</label>
    </ligand>
</feature>
<evidence type="ECO:0000256" key="1">
    <source>
        <dbReference type="ARBA" id="ARBA00022723"/>
    </source>
</evidence>
<evidence type="ECO:0000259" key="6">
    <source>
        <dbReference type="PROSITE" id="PS51845"/>
    </source>
</evidence>
<dbReference type="InterPro" id="IPR023088">
    <property type="entry name" value="PDEase"/>
</dbReference>
<protein>
    <submittedName>
        <fullName evidence="7">3 5-cyclic nucleotide phosphodiesterase</fullName>
    </submittedName>
</protein>
<dbReference type="GO" id="GO:0007165">
    <property type="term" value="P:signal transduction"/>
    <property type="evidence" value="ECO:0007669"/>
    <property type="project" value="InterPro"/>
</dbReference>
<keyword evidence="2" id="KW-0378">Hydrolase</keyword>
<dbReference type="SUPFAM" id="SSF109604">
    <property type="entry name" value="HD-domain/PDEase-like"/>
    <property type="match status" value="1"/>
</dbReference>
<evidence type="ECO:0000256" key="2">
    <source>
        <dbReference type="ARBA" id="ARBA00022801"/>
    </source>
</evidence>
<dbReference type="PRINTS" id="PR00387">
    <property type="entry name" value="PDIESTERASE1"/>
</dbReference>
<dbReference type="InterPro" id="IPR023174">
    <property type="entry name" value="PDEase_CS"/>
</dbReference>
<feature type="binding site" evidence="4">
    <location>
        <position position="260"/>
    </location>
    <ligand>
        <name>AMP</name>
        <dbReference type="ChEBI" id="CHEBI:456215"/>
    </ligand>
</feature>
<dbReference type="PANTHER" id="PTHR11347">
    <property type="entry name" value="CYCLIC NUCLEOTIDE PHOSPHODIESTERASE"/>
    <property type="match status" value="1"/>
</dbReference>
<feature type="binding site" evidence="4">
    <location>
        <position position="220"/>
    </location>
    <ligand>
        <name>AMP</name>
        <dbReference type="ChEBI" id="CHEBI:456215"/>
    </ligand>
</feature>
<feature type="binding site" evidence="4">
    <location>
        <begin position="75"/>
        <end position="79"/>
    </location>
    <ligand>
        <name>AMP</name>
        <dbReference type="ChEBI" id="CHEBI:456215"/>
    </ligand>
</feature>
<feature type="binding site" evidence="5">
    <location>
        <position position="118"/>
    </location>
    <ligand>
        <name>Zn(2+)</name>
        <dbReference type="ChEBI" id="CHEBI:29105"/>
        <label>2</label>
    </ligand>
</feature>
<dbReference type="CDD" id="cd00077">
    <property type="entry name" value="HDc"/>
    <property type="match status" value="1"/>
</dbReference>
<feature type="binding site" evidence="5">
    <location>
        <position position="118"/>
    </location>
    <ligand>
        <name>Zn(2+)</name>
        <dbReference type="ChEBI" id="CHEBI:29105"/>
        <label>1</label>
    </ligand>
</feature>
<name>A0A061S2P5_9CHLO</name>
<gene>
    <name evidence="7" type="ORF">TSPGSL018_18417</name>
</gene>
<dbReference type="EMBL" id="GBEZ01008394">
    <property type="protein sequence ID" value="JAC77145.1"/>
    <property type="molecule type" value="Transcribed_RNA"/>
</dbReference>
<proteinExistence type="predicted"/>
<dbReference type="InterPro" id="IPR002073">
    <property type="entry name" value="PDEase_catalytic_dom"/>
</dbReference>
<sequence>MAPARLATVNFSKISASSADGFDAISLLENSSASIFACEVCSIFSVFENILPVHFAKFRSFVCAVHNLTSTNAYHNVEHLLDTVQFMHSCLCSAGPFQNLWRRPLTALTCLLAMLVHDVSHPGMSNVILKVKSPELTMRFGLDSTAEKLHVHVTKTLLKDPALDFLCDFSPRDRQTLMHDLEELVLATDIARHKELLSACLEQRADLDMAAMILAVKLADLSHNLRPYGVHKKWVSRLQEELEIQGLSLGENDHSLAQNQVSFLTTFVRPLLSQVQSTYGHCEFLHKVQHNLEDNIFQWGALKAAMEKQRLKS</sequence>
<dbReference type="AlphaFoldDB" id="A0A061S2P5"/>
<evidence type="ECO:0000256" key="4">
    <source>
        <dbReference type="PIRSR" id="PIRSR623088-2"/>
    </source>
</evidence>
<accession>A0A061S2P5</accession>
<feature type="domain" description="PDEase" evidence="6">
    <location>
        <begin position="1"/>
        <end position="313"/>
    </location>
</feature>
<evidence type="ECO:0000313" key="7">
    <source>
        <dbReference type="EMBL" id="JAC77145.1"/>
    </source>
</evidence>